<dbReference type="PANTHER" id="PTHR37610:SF100">
    <property type="entry name" value="COPIA-LIKE POLYPROTEIN_RETROTRANSPOSON"/>
    <property type="match status" value="1"/>
</dbReference>
<dbReference type="AlphaFoldDB" id="A0A251P1N4"/>
<keyword evidence="3" id="KW-1185">Reference proteome</keyword>
<dbReference type="Proteomes" id="UP000006882">
    <property type="component" value="Chromosome G5"/>
</dbReference>
<dbReference type="Gramene" id="ONI05462">
    <property type="protein sequence ID" value="ONI05462"/>
    <property type="gene ID" value="PRUPE_5G008900"/>
</dbReference>
<organism evidence="2 3">
    <name type="scientific">Prunus persica</name>
    <name type="common">Peach</name>
    <name type="synonym">Amygdalus persica</name>
    <dbReference type="NCBI Taxonomy" id="3760"/>
    <lineage>
        <taxon>Eukaryota</taxon>
        <taxon>Viridiplantae</taxon>
        <taxon>Streptophyta</taxon>
        <taxon>Embryophyta</taxon>
        <taxon>Tracheophyta</taxon>
        <taxon>Spermatophyta</taxon>
        <taxon>Magnoliopsida</taxon>
        <taxon>eudicotyledons</taxon>
        <taxon>Gunneridae</taxon>
        <taxon>Pentapetalae</taxon>
        <taxon>rosids</taxon>
        <taxon>fabids</taxon>
        <taxon>Rosales</taxon>
        <taxon>Rosaceae</taxon>
        <taxon>Amygdaloideae</taxon>
        <taxon>Amygdaleae</taxon>
        <taxon>Prunus</taxon>
    </lineage>
</organism>
<feature type="non-terminal residue" evidence="2">
    <location>
        <position position="1"/>
    </location>
</feature>
<dbReference type="Pfam" id="PF14244">
    <property type="entry name" value="Retrotran_gag_3"/>
    <property type="match status" value="1"/>
</dbReference>
<dbReference type="EMBL" id="CM007655">
    <property type="protein sequence ID" value="ONI05462.1"/>
    <property type="molecule type" value="Genomic_DNA"/>
</dbReference>
<sequence length="122" mass="13865">VTLAKPPKHKPWIILIPTSCNPRIIRGLLLSQLLDGDNYSTWRRTIIISLSVKTKLGFVDGTIKPLSEKDSKYPLWRCCNDMVMAWLLNVITQALANSIIYVDTPTEVWSDLQDRFSVGHLT</sequence>
<accession>A0A251P1N4</accession>
<proteinExistence type="predicted"/>
<name>A0A251P1N4_PRUPE</name>
<dbReference type="PANTHER" id="PTHR37610">
    <property type="entry name" value="CCHC-TYPE DOMAIN-CONTAINING PROTEIN"/>
    <property type="match status" value="1"/>
</dbReference>
<evidence type="ECO:0000313" key="2">
    <source>
        <dbReference type="EMBL" id="ONI05462.1"/>
    </source>
</evidence>
<gene>
    <name evidence="2" type="ORF">PRUPE_5G008900</name>
</gene>
<evidence type="ECO:0000259" key="1">
    <source>
        <dbReference type="Pfam" id="PF14244"/>
    </source>
</evidence>
<dbReference type="InterPro" id="IPR029472">
    <property type="entry name" value="Copia-like_N"/>
</dbReference>
<feature type="domain" description="Retrotransposon Copia-like N-terminal" evidence="1">
    <location>
        <begin position="28"/>
        <end position="65"/>
    </location>
</feature>
<reference evidence="2 3" key="1">
    <citation type="journal article" date="2013" name="Nat. Genet.">
        <title>The high-quality draft genome of peach (Prunus persica) identifies unique patterns of genetic diversity, domestication and genome evolution.</title>
        <authorList>
            <consortium name="International Peach Genome Initiative"/>
            <person name="Verde I."/>
            <person name="Abbott A.G."/>
            <person name="Scalabrin S."/>
            <person name="Jung S."/>
            <person name="Shu S."/>
            <person name="Marroni F."/>
            <person name="Zhebentyayeva T."/>
            <person name="Dettori M.T."/>
            <person name="Grimwood J."/>
            <person name="Cattonaro F."/>
            <person name="Zuccolo A."/>
            <person name="Rossini L."/>
            <person name="Jenkins J."/>
            <person name="Vendramin E."/>
            <person name="Meisel L.A."/>
            <person name="Decroocq V."/>
            <person name="Sosinski B."/>
            <person name="Prochnik S."/>
            <person name="Mitros T."/>
            <person name="Policriti A."/>
            <person name="Cipriani G."/>
            <person name="Dondini L."/>
            <person name="Ficklin S."/>
            <person name="Goodstein D.M."/>
            <person name="Xuan P."/>
            <person name="Del Fabbro C."/>
            <person name="Aramini V."/>
            <person name="Copetti D."/>
            <person name="Gonzalez S."/>
            <person name="Horner D.S."/>
            <person name="Falchi R."/>
            <person name="Lucas S."/>
            <person name="Mica E."/>
            <person name="Maldonado J."/>
            <person name="Lazzari B."/>
            <person name="Bielenberg D."/>
            <person name="Pirona R."/>
            <person name="Miculan M."/>
            <person name="Barakat A."/>
            <person name="Testolin R."/>
            <person name="Stella A."/>
            <person name="Tartarini S."/>
            <person name="Tonutti P."/>
            <person name="Arus P."/>
            <person name="Orellana A."/>
            <person name="Wells C."/>
            <person name="Main D."/>
            <person name="Vizzotto G."/>
            <person name="Silva H."/>
            <person name="Salamini F."/>
            <person name="Schmutz J."/>
            <person name="Morgante M."/>
            <person name="Rokhsar D.S."/>
        </authorList>
    </citation>
    <scope>NUCLEOTIDE SEQUENCE [LARGE SCALE GENOMIC DNA]</scope>
    <source>
        <strain evidence="3">cv. Nemared</strain>
    </source>
</reference>
<protein>
    <recommendedName>
        <fullName evidence="1">Retrotransposon Copia-like N-terminal domain-containing protein</fullName>
    </recommendedName>
</protein>
<evidence type="ECO:0000313" key="3">
    <source>
        <dbReference type="Proteomes" id="UP000006882"/>
    </source>
</evidence>